<dbReference type="OMA" id="RKFLYRE"/>
<evidence type="ECO:0000256" key="3">
    <source>
        <dbReference type="ARBA" id="ARBA00022912"/>
    </source>
</evidence>
<dbReference type="SMART" id="SM00332">
    <property type="entry name" value="PP2Cc"/>
    <property type="match status" value="1"/>
</dbReference>
<dbReference type="InterPro" id="IPR001932">
    <property type="entry name" value="PPM-type_phosphatase-like_dom"/>
</dbReference>
<dbReference type="Pfam" id="PF00481">
    <property type="entry name" value="PP2C"/>
    <property type="match status" value="1"/>
</dbReference>
<reference evidence="8" key="1">
    <citation type="journal article" date="2017" name="Nat. Commun.">
        <title>The asparagus genome sheds light on the origin and evolution of a young Y chromosome.</title>
        <authorList>
            <person name="Harkess A."/>
            <person name="Zhou J."/>
            <person name="Xu C."/>
            <person name="Bowers J.E."/>
            <person name="Van der Hulst R."/>
            <person name="Ayyampalayam S."/>
            <person name="Mercati F."/>
            <person name="Riccardi P."/>
            <person name="McKain M.R."/>
            <person name="Kakrana A."/>
            <person name="Tang H."/>
            <person name="Ray J."/>
            <person name="Groenendijk J."/>
            <person name="Arikit S."/>
            <person name="Mathioni S.M."/>
            <person name="Nakano M."/>
            <person name="Shan H."/>
            <person name="Telgmann-Rauber A."/>
            <person name="Kanno A."/>
            <person name="Yue Z."/>
            <person name="Chen H."/>
            <person name="Li W."/>
            <person name="Chen Y."/>
            <person name="Xu X."/>
            <person name="Zhang Y."/>
            <person name="Luo S."/>
            <person name="Chen H."/>
            <person name="Gao J."/>
            <person name="Mao Z."/>
            <person name="Pires J.C."/>
            <person name="Luo M."/>
            <person name="Kudrna D."/>
            <person name="Wing R.A."/>
            <person name="Meyers B.C."/>
            <person name="Yi K."/>
            <person name="Kong H."/>
            <person name="Lavrijsen P."/>
            <person name="Sunseri F."/>
            <person name="Falavigna A."/>
            <person name="Ye Y."/>
            <person name="Leebens-Mack J.H."/>
            <person name="Chen G."/>
        </authorList>
    </citation>
    <scope>NUCLEOTIDE SEQUENCE [LARGE SCALE GENOMIC DNA]</scope>
    <source>
        <strain evidence="8">cv. DH0086</strain>
    </source>
</reference>
<keyword evidence="2" id="KW-0378">Hydrolase</keyword>
<evidence type="ECO:0000313" key="8">
    <source>
        <dbReference type="Proteomes" id="UP000243459"/>
    </source>
</evidence>
<dbReference type="EC" id="3.1.3.16" evidence="1"/>
<dbReference type="InterPro" id="IPR036457">
    <property type="entry name" value="PPM-type-like_dom_sf"/>
</dbReference>
<dbReference type="PROSITE" id="PS51746">
    <property type="entry name" value="PPM_2"/>
    <property type="match status" value="1"/>
</dbReference>
<dbReference type="Proteomes" id="UP000243459">
    <property type="component" value="Chromosome 3"/>
</dbReference>
<dbReference type="Gene3D" id="3.60.40.10">
    <property type="entry name" value="PPM-type phosphatase domain"/>
    <property type="match status" value="1"/>
</dbReference>
<protein>
    <recommendedName>
        <fullName evidence="1">protein-serine/threonine phosphatase</fullName>
        <ecNumber evidence="1">3.1.3.16</ecNumber>
    </recommendedName>
</protein>
<proteinExistence type="predicted"/>
<dbReference type="AlphaFoldDB" id="A0A5P1FGA3"/>
<dbReference type="Gramene" id="ONK76743">
    <property type="protein sequence ID" value="ONK76743"/>
    <property type="gene ID" value="A4U43_C03F31650"/>
</dbReference>
<dbReference type="PANTHER" id="PTHR13832:SF559">
    <property type="entry name" value="PROTEIN PHOSPHATASE 2C 77-RELATED"/>
    <property type="match status" value="1"/>
</dbReference>
<dbReference type="EMBL" id="CM007383">
    <property type="protein sequence ID" value="ONK76743.1"/>
    <property type="molecule type" value="Genomic_DNA"/>
</dbReference>
<evidence type="ECO:0000313" key="7">
    <source>
        <dbReference type="EMBL" id="ONK76743.1"/>
    </source>
</evidence>
<dbReference type="SUPFAM" id="SSF81606">
    <property type="entry name" value="PP2C-like"/>
    <property type="match status" value="1"/>
</dbReference>
<name>A0A5P1FGA3_ASPOF</name>
<accession>A0A5P1FGA3</accession>
<feature type="domain" description="PPM-type phosphatase" evidence="6">
    <location>
        <begin position="32"/>
        <end position="217"/>
    </location>
</feature>
<sequence>MGGDGNTDGNADGSRRDIFTFGVPNGPEDEEPHAELLLMRWSHLSGAVSFFGEFDGHGGRAAVDFVSEKLGETIIRALDRLEEGEGKLEMAMRSGYLTTDREFLSQGLNSGACAATILLKDGELHIANVGDCKVVMSRNKEAKTLTVSHNPGTENERNRIESLGGYVSCRNGTWRVQDSLAISRSIGDANLKEWIISEPETTSLNLTLRLRVSGIGF</sequence>
<dbReference type="InterPro" id="IPR015655">
    <property type="entry name" value="PP2C"/>
</dbReference>
<comment type="catalytic activity">
    <reaction evidence="4">
        <text>O-phospho-L-seryl-[protein] + H2O = L-seryl-[protein] + phosphate</text>
        <dbReference type="Rhea" id="RHEA:20629"/>
        <dbReference type="Rhea" id="RHEA-COMP:9863"/>
        <dbReference type="Rhea" id="RHEA-COMP:11604"/>
        <dbReference type="ChEBI" id="CHEBI:15377"/>
        <dbReference type="ChEBI" id="CHEBI:29999"/>
        <dbReference type="ChEBI" id="CHEBI:43474"/>
        <dbReference type="ChEBI" id="CHEBI:83421"/>
        <dbReference type="EC" id="3.1.3.16"/>
    </reaction>
</comment>
<evidence type="ECO:0000256" key="4">
    <source>
        <dbReference type="ARBA" id="ARBA00047761"/>
    </source>
</evidence>
<organism evidence="7 8">
    <name type="scientific">Asparagus officinalis</name>
    <name type="common">Garden asparagus</name>
    <dbReference type="NCBI Taxonomy" id="4686"/>
    <lineage>
        <taxon>Eukaryota</taxon>
        <taxon>Viridiplantae</taxon>
        <taxon>Streptophyta</taxon>
        <taxon>Embryophyta</taxon>
        <taxon>Tracheophyta</taxon>
        <taxon>Spermatophyta</taxon>
        <taxon>Magnoliopsida</taxon>
        <taxon>Liliopsida</taxon>
        <taxon>Asparagales</taxon>
        <taxon>Asparagaceae</taxon>
        <taxon>Asparagoideae</taxon>
        <taxon>Asparagus</taxon>
    </lineage>
</organism>
<keyword evidence="8" id="KW-1185">Reference proteome</keyword>
<evidence type="ECO:0000256" key="1">
    <source>
        <dbReference type="ARBA" id="ARBA00013081"/>
    </source>
</evidence>
<comment type="catalytic activity">
    <reaction evidence="5">
        <text>O-phospho-L-threonyl-[protein] + H2O = L-threonyl-[protein] + phosphate</text>
        <dbReference type="Rhea" id="RHEA:47004"/>
        <dbReference type="Rhea" id="RHEA-COMP:11060"/>
        <dbReference type="Rhea" id="RHEA-COMP:11605"/>
        <dbReference type="ChEBI" id="CHEBI:15377"/>
        <dbReference type="ChEBI" id="CHEBI:30013"/>
        <dbReference type="ChEBI" id="CHEBI:43474"/>
        <dbReference type="ChEBI" id="CHEBI:61977"/>
        <dbReference type="EC" id="3.1.3.16"/>
    </reaction>
</comment>
<keyword evidence="3" id="KW-0904">Protein phosphatase</keyword>
<gene>
    <name evidence="7" type="ORF">A4U43_C03F31650</name>
</gene>
<dbReference type="GO" id="GO:0004722">
    <property type="term" value="F:protein serine/threonine phosphatase activity"/>
    <property type="evidence" value="ECO:0007669"/>
    <property type="project" value="UniProtKB-EC"/>
</dbReference>
<evidence type="ECO:0000256" key="5">
    <source>
        <dbReference type="ARBA" id="ARBA00048336"/>
    </source>
</evidence>
<dbReference type="PANTHER" id="PTHR13832">
    <property type="entry name" value="PROTEIN PHOSPHATASE 2C"/>
    <property type="match status" value="1"/>
</dbReference>
<evidence type="ECO:0000259" key="6">
    <source>
        <dbReference type="PROSITE" id="PS51746"/>
    </source>
</evidence>
<dbReference type="CDD" id="cd00143">
    <property type="entry name" value="PP2Cc"/>
    <property type="match status" value="1"/>
</dbReference>
<evidence type="ECO:0000256" key="2">
    <source>
        <dbReference type="ARBA" id="ARBA00022801"/>
    </source>
</evidence>